<keyword evidence="2" id="KW-0067">ATP-binding</keyword>
<dbReference type="Proteomes" id="UP001194696">
    <property type="component" value="Unassembled WGS sequence"/>
</dbReference>
<evidence type="ECO:0000256" key="3">
    <source>
        <dbReference type="SAM" id="SignalP"/>
    </source>
</evidence>
<evidence type="ECO:0000313" key="4">
    <source>
        <dbReference type="EMBL" id="KAG0294074.1"/>
    </source>
</evidence>
<evidence type="ECO:0000313" key="5">
    <source>
        <dbReference type="Proteomes" id="UP001194696"/>
    </source>
</evidence>
<dbReference type="EMBL" id="JAAAIM010000132">
    <property type="protein sequence ID" value="KAG0294074.1"/>
    <property type="molecule type" value="Genomic_DNA"/>
</dbReference>
<dbReference type="Pfam" id="PF00012">
    <property type="entry name" value="HSP70"/>
    <property type="match status" value="1"/>
</dbReference>
<feature type="signal peptide" evidence="3">
    <location>
        <begin position="1"/>
        <end position="29"/>
    </location>
</feature>
<evidence type="ECO:0000256" key="1">
    <source>
        <dbReference type="ARBA" id="ARBA00022741"/>
    </source>
</evidence>
<dbReference type="InterPro" id="IPR043129">
    <property type="entry name" value="ATPase_NBD"/>
</dbReference>
<feature type="chain" id="PRO_5045828274" evidence="3">
    <location>
        <begin position="30"/>
        <end position="584"/>
    </location>
</feature>
<sequence>MRQSRTSVVVALATAVALALTTLVPSSMASPIGTLYSQKQSSFKATPNLQTICGTVVAIDFGEDEFSVGYINPATNTYELFPNKEGETSTATFVRVVDHLDGTQDIIIGKEAMLRPLDAREKASAEMKRIKADQYYADHPQTNYSLPVPDHYYEFRADATYGLGLYGAPSYYHEEEDEKDRAARLKSRVPLFHYTDEGRIMRIEDEWGDISGMQSMRTDMSFSGDEMGKCVRTPEEIDWLAENERKKYEQRLVIVSLMMGWAKELAETRLQGEENVKFAVVTIPSLTTNRDHYPQSDFIVEAVTRAGLQAVRVVDESEAAILAYQPQIAQAEALTGRPQTIVMYYLNDIAEGITVFEASSRGGESVESESKGGEGFLRLKKVAKYHFYQSVEMRLHHALGKHMYDRYTQGHYHTDEKSQWDHLRSLSVFEKQPTHPLEFRTAQGWLVLTGSLRRQQQARSNWGSETGDVQERFYISALDYVLFSHQEWWDFEKEFLKTHYGNMLGRAYERSGVKVEERAERVDMFLMVDRSQFRNMSSAIMKEALGAEVRELFDPEVQPRLAASYGAARLAEYLTNQASQSSCT</sequence>
<dbReference type="Gene3D" id="3.30.420.40">
    <property type="match status" value="1"/>
</dbReference>
<organism evidence="4 5">
    <name type="scientific">Linnemannia gamsii</name>
    <dbReference type="NCBI Taxonomy" id="64522"/>
    <lineage>
        <taxon>Eukaryota</taxon>
        <taxon>Fungi</taxon>
        <taxon>Fungi incertae sedis</taxon>
        <taxon>Mucoromycota</taxon>
        <taxon>Mortierellomycotina</taxon>
        <taxon>Mortierellomycetes</taxon>
        <taxon>Mortierellales</taxon>
        <taxon>Mortierellaceae</taxon>
        <taxon>Linnemannia</taxon>
    </lineage>
</organism>
<keyword evidence="3" id="KW-0732">Signal</keyword>
<dbReference type="InterPro" id="IPR013126">
    <property type="entry name" value="Hsp_70_fam"/>
</dbReference>
<name>A0ABQ7KAD4_9FUNG</name>
<comment type="caution">
    <text evidence="4">The sequence shown here is derived from an EMBL/GenBank/DDBJ whole genome shotgun (WGS) entry which is preliminary data.</text>
</comment>
<dbReference type="SUPFAM" id="SSF53067">
    <property type="entry name" value="Actin-like ATPase domain"/>
    <property type="match status" value="1"/>
</dbReference>
<proteinExistence type="predicted"/>
<gene>
    <name evidence="4" type="ORF">BGZ96_001829</name>
</gene>
<evidence type="ECO:0000256" key="2">
    <source>
        <dbReference type="ARBA" id="ARBA00022840"/>
    </source>
</evidence>
<keyword evidence="5" id="KW-1185">Reference proteome</keyword>
<protein>
    <submittedName>
        <fullName evidence="4">Uncharacterized protein</fullName>
    </submittedName>
</protein>
<accession>A0ABQ7KAD4</accession>
<keyword evidence="1" id="KW-0547">Nucleotide-binding</keyword>
<reference evidence="4 5" key="1">
    <citation type="journal article" date="2020" name="Fungal Divers.">
        <title>Resolving the Mortierellaceae phylogeny through synthesis of multi-gene phylogenetics and phylogenomics.</title>
        <authorList>
            <person name="Vandepol N."/>
            <person name="Liber J."/>
            <person name="Desiro A."/>
            <person name="Na H."/>
            <person name="Kennedy M."/>
            <person name="Barry K."/>
            <person name="Grigoriev I.V."/>
            <person name="Miller A.N."/>
            <person name="O'Donnell K."/>
            <person name="Stajich J.E."/>
            <person name="Bonito G."/>
        </authorList>
    </citation>
    <scope>NUCLEOTIDE SEQUENCE [LARGE SCALE GENOMIC DNA]</scope>
    <source>
        <strain evidence="4 5">AD045</strain>
    </source>
</reference>